<gene>
    <name evidence="2" type="ORF">D6D85_15600</name>
</gene>
<evidence type="ECO:0000313" key="2">
    <source>
        <dbReference type="EMBL" id="RSN71632.1"/>
    </source>
</evidence>
<dbReference type="RefSeq" id="WP_125672884.1">
    <property type="nucleotide sequence ID" value="NZ_RCOS01000172.1"/>
</dbReference>
<evidence type="ECO:0000313" key="3">
    <source>
        <dbReference type="Proteomes" id="UP000277582"/>
    </source>
</evidence>
<sequence>MNGMWKKVLAVCIIALSLAVGYLYKPASDTAKSIAYLCFIYLLGNLGSTAKRLADIPALSAYRTALLVDYYLKVLLAIWFIAVLAGSLIGIVSGDLVEATFKVVAGAIATNVVVTEGLSMKVIR</sequence>
<comment type="caution">
    <text evidence="2">The sequence shown here is derived from an EMBL/GenBank/DDBJ whole genome shotgun (WGS) entry which is preliminary data.</text>
</comment>
<accession>A0A3R9PFG6</accession>
<evidence type="ECO:0000256" key="1">
    <source>
        <dbReference type="SAM" id="Phobius"/>
    </source>
</evidence>
<name>A0A3R9PFG6_9CREN</name>
<keyword evidence="1" id="KW-0812">Transmembrane</keyword>
<proteinExistence type="predicted"/>
<protein>
    <submittedName>
        <fullName evidence="2">Uncharacterized protein</fullName>
    </submittedName>
</protein>
<reference evidence="2 3" key="1">
    <citation type="submission" date="2018-10" db="EMBL/GenBank/DDBJ databases">
        <title>Co-occurring genomic capacity for anaerobic methane metabolism and dissimilatory sulfite reduction discovered in the Korarchaeota.</title>
        <authorList>
            <person name="Mckay L.J."/>
            <person name="Dlakic M."/>
            <person name="Fields M.W."/>
            <person name="Delmont T.O."/>
            <person name="Eren A.M."/>
            <person name="Jay Z.J."/>
            <person name="Klingelsmith K.B."/>
            <person name="Rusch D.B."/>
            <person name="Inskeep W.P."/>
        </authorList>
    </citation>
    <scope>NUCLEOTIDE SEQUENCE [LARGE SCALE GENOMIC DNA]</scope>
    <source>
        <strain evidence="2 3">MDKW</strain>
    </source>
</reference>
<feature type="transmembrane region" description="Helical" evidence="1">
    <location>
        <begin position="33"/>
        <end position="50"/>
    </location>
</feature>
<organism evidence="2 3">
    <name type="scientific">Candidatus Methanodesulfokora washburnensis</name>
    <dbReference type="NCBI Taxonomy" id="2478471"/>
    <lineage>
        <taxon>Archaea</taxon>
        <taxon>Thermoproteota</taxon>
        <taxon>Candidatus Korarchaeia</taxon>
        <taxon>Candidatus Korarchaeia incertae sedis</taxon>
        <taxon>Candidatus Methanodesulfokora</taxon>
    </lineage>
</organism>
<keyword evidence="1" id="KW-0472">Membrane</keyword>
<keyword evidence="3" id="KW-1185">Reference proteome</keyword>
<keyword evidence="1" id="KW-1133">Transmembrane helix</keyword>
<dbReference type="Proteomes" id="UP000277582">
    <property type="component" value="Unassembled WGS sequence"/>
</dbReference>
<dbReference type="AlphaFoldDB" id="A0A3R9PFG6"/>
<dbReference type="EMBL" id="RCOS01000172">
    <property type="protein sequence ID" value="RSN71632.1"/>
    <property type="molecule type" value="Genomic_DNA"/>
</dbReference>
<feature type="transmembrane region" description="Helical" evidence="1">
    <location>
        <begin position="70"/>
        <end position="93"/>
    </location>
</feature>